<proteinExistence type="predicted"/>
<evidence type="ECO:0000256" key="7">
    <source>
        <dbReference type="SAM" id="Phobius"/>
    </source>
</evidence>
<evidence type="ECO:0000313" key="10">
    <source>
        <dbReference type="Proteomes" id="UP000184603"/>
    </source>
</evidence>
<dbReference type="InterPro" id="IPR010656">
    <property type="entry name" value="DctM"/>
</dbReference>
<feature type="domain" description="TRAP C4-dicarboxylate transport system permease DctM subunit" evidence="8">
    <location>
        <begin position="12"/>
        <end position="423"/>
    </location>
</feature>
<comment type="subcellular location">
    <subcellularLocation>
        <location evidence="1">Cell inner membrane</location>
        <topology evidence="1">Multi-pass membrane protein</topology>
    </subcellularLocation>
</comment>
<evidence type="ECO:0000256" key="1">
    <source>
        <dbReference type="ARBA" id="ARBA00004429"/>
    </source>
</evidence>
<evidence type="ECO:0000256" key="5">
    <source>
        <dbReference type="ARBA" id="ARBA00022989"/>
    </source>
</evidence>
<feature type="transmembrane region" description="Helical" evidence="7">
    <location>
        <begin position="145"/>
        <end position="166"/>
    </location>
</feature>
<dbReference type="GO" id="GO:0005886">
    <property type="term" value="C:plasma membrane"/>
    <property type="evidence" value="ECO:0007669"/>
    <property type="project" value="UniProtKB-SubCell"/>
</dbReference>
<sequence length="433" mass="46616">MSESMLVGFIGIGLLLVLMFTRMPVAYVMALVGFLGFGYLSNFQASLTLLSRDIYSVFSSDSLTLIPMFVFMGYIAFYAGTSSRLYDVANKFLGRITGGLAMATVGACSAFGAICGSATATAATMGTIAMPEMKRYNYGPMLSTGAVAAGGSLGSLMPPSVVLIVYGIATQQSIGKLFIAAIIPAIIITIFFLFAIIIYCRFYPAQGPPGERFSFKEMLGSLFELWETMLVFLCVMGGMFFGVFTPTKAGAVGSFSILVIVLIQKKLSWEDLWHAINETLTISCMVLMLIAGATLFGHFLALSRIPLEFAGLVEGLNLPPWAIMAMICLVYLIGGCFIDSLALIMLTIPVFYPIVINLGYDPIWFGIIIVLISQMGIITPPVGVNVYVVSAISGVRLTTVFKGVMPFLIALIIGTGLFITWPEIVTFLPGFIN</sequence>
<feature type="transmembrane region" description="Helical" evidence="7">
    <location>
        <begin position="100"/>
        <end position="125"/>
    </location>
</feature>
<name>A0A1M7YIC3_9BACT</name>
<dbReference type="PIRSF" id="PIRSF006066">
    <property type="entry name" value="HI0050"/>
    <property type="match status" value="1"/>
</dbReference>
<dbReference type="STRING" id="1121416.SAMN02745220_04540"/>
<protein>
    <submittedName>
        <fullName evidence="9">TRAP transporter, DctM subunit</fullName>
    </submittedName>
</protein>
<evidence type="ECO:0000259" key="8">
    <source>
        <dbReference type="Pfam" id="PF06808"/>
    </source>
</evidence>
<feature type="transmembrane region" description="Helical" evidence="7">
    <location>
        <begin position="363"/>
        <end position="388"/>
    </location>
</feature>
<keyword evidence="4 7" id="KW-0812">Transmembrane</keyword>
<keyword evidence="2" id="KW-1003">Cell membrane</keyword>
<evidence type="ECO:0000313" key="9">
    <source>
        <dbReference type="EMBL" id="SHO52385.1"/>
    </source>
</evidence>
<feature type="transmembrane region" description="Helical" evidence="7">
    <location>
        <begin position="178"/>
        <end position="205"/>
    </location>
</feature>
<dbReference type="GO" id="GO:0022857">
    <property type="term" value="F:transmembrane transporter activity"/>
    <property type="evidence" value="ECO:0007669"/>
    <property type="project" value="TreeGrafter"/>
</dbReference>
<evidence type="ECO:0000256" key="4">
    <source>
        <dbReference type="ARBA" id="ARBA00022692"/>
    </source>
</evidence>
<dbReference type="PANTHER" id="PTHR33362">
    <property type="entry name" value="SIALIC ACID TRAP TRANSPORTER PERMEASE PROTEIN SIAT-RELATED"/>
    <property type="match status" value="1"/>
</dbReference>
<organism evidence="9 10">
    <name type="scientific">Desulfopila aestuarii DSM 18488</name>
    <dbReference type="NCBI Taxonomy" id="1121416"/>
    <lineage>
        <taxon>Bacteria</taxon>
        <taxon>Pseudomonadati</taxon>
        <taxon>Thermodesulfobacteriota</taxon>
        <taxon>Desulfobulbia</taxon>
        <taxon>Desulfobulbales</taxon>
        <taxon>Desulfocapsaceae</taxon>
        <taxon>Desulfopila</taxon>
    </lineage>
</organism>
<feature type="transmembrane region" description="Helical" evidence="7">
    <location>
        <begin position="54"/>
        <end position="79"/>
    </location>
</feature>
<evidence type="ECO:0000256" key="6">
    <source>
        <dbReference type="ARBA" id="ARBA00023136"/>
    </source>
</evidence>
<dbReference type="Proteomes" id="UP000184603">
    <property type="component" value="Unassembled WGS sequence"/>
</dbReference>
<dbReference type="PANTHER" id="PTHR33362:SF5">
    <property type="entry name" value="C4-DICARBOXYLATE TRAP TRANSPORTER LARGE PERMEASE PROTEIN DCTM"/>
    <property type="match status" value="1"/>
</dbReference>
<evidence type="ECO:0000256" key="2">
    <source>
        <dbReference type="ARBA" id="ARBA00022475"/>
    </source>
</evidence>
<feature type="transmembrane region" description="Helical" evidence="7">
    <location>
        <begin position="323"/>
        <end position="351"/>
    </location>
</feature>
<dbReference type="OrthoDB" id="9785600at2"/>
<dbReference type="RefSeq" id="WP_073615961.1">
    <property type="nucleotide sequence ID" value="NZ_FRFE01000035.1"/>
</dbReference>
<feature type="transmembrane region" description="Helical" evidence="7">
    <location>
        <begin position="400"/>
        <end position="421"/>
    </location>
</feature>
<gene>
    <name evidence="9" type="ORF">SAMN02745220_04540</name>
</gene>
<keyword evidence="3" id="KW-0997">Cell inner membrane</keyword>
<feature type="transmembrane region" description="Helical" evidence="7">
    <location>
        <begin position="225"/>
        <end position="244"/>
    </location>
</feature>
<accession>A0A1M7YIC3</accession>
<dbReference type="AlphaFoldDB" id="A0A1M7YIC3"/>
<dbReference type="NCBIfam" id="TIGR00786">
    <property type="entry name" value="dctM"/>
    <property type="match status" value="1"/>
</dbReference>
<reference evidence="9 10" key="1">
    <citation type="submission" date="2016-12" db="EMBL/GenBank/DDBJ databases">
        <authorList>
            <person name="Song W.-J."/>
            <person name="Kurnit D.M."/>
        </authorList>
    </citation>
    <scope>NUCLEOTIDE SEQUENCE [LARGE SCALE GENOMIC DNA]</scope>
    <source>
        <strain evidence="9 10">DSM 18488</strain>
    </source>
</reference>
<dbReference type="Pfam" id="PF06808">
    <property type="entry name" value="DctM"/>
    <property type="match status" value="1"/>
</dbReference>
<feature type="transmembrane region" description="Helical" evidence="7">
    <location>
        <begin position="280"/>
        <end position="302"/>
    </location>
</feature>
<keyword evidence="6 7" id="KW-0472">Membrane</keyword>
<dbReference type="InterPro" id="IPR004681">
    <property type="entry name" value="TRAP_DctM"/>
</dbReference>
<evidence type="ECO:0000256" key="3">
    <source>
        <dbReference type="ARBA" id="ARBA00022519"/>
    </source>
</evidence>
<keyword evidence="10" id="KW-1185">Reference proteome</keyword>
<keyword evidence="5 7" id="KW-1133">Transmembrane helix</keyword>
<dbReference type="EMBL" id="FRFE01000035">
    <property type="protein sequence ID" value="SHO52385.1"/>
    <property type="molecule type" value="Genomic_DNA"/>
</dbReference>